<keyword evidence="2" id="KW-1185">Reference proteome</keyword>
<comment type="caution">
    <text evidence="1">The sequence shown here is derived from an EMBL/GenBank/DDBJ whole genome shotgun (WGS) entry which is preliminary data.</text>
</comment>
<evidence type="ECO:0000313" key="1">
    <source>
        <dbReference type="EMBL" id="KAG7512570.1"/>
    </source>
</evidence>
<organism evidence="1 2">
    <name type="scientific">Solea senegalensis</name>
    <name type="common">Senegalese sole</name>
    <dbReference type="NCBI Taxonomy" id="28829"/>
    <lineage>
        <taxon>Eukaryota</taxon>
        <taxon>Metazoa</taxon>
        <taxon>Chordata</taxon>
        <taxon>Craniata</taxon>
        <taxon>Vertebrata</taxon>
        <taxon>Euteleostomi</taxon>
        <taxon>Actinopterygii</taxon>
        <taxon>Neopterygii</taxon>
        <taxon>Teleostei</taxon>
        <taxon>Neoteleostei</taxon>
        <taxon>Acanthomorphata</taxon>
        <taxon>Carangaria</taxon>
        <taxon>Pleuronectiformes</taxon>
        <taxon>Pleuronectoidei</taxon>
        <taxon>Soleidae</taxon>
        <taxon>Solea</taxon>
    </lineage>
</organism>
<dbReference type="EMBL" id="JAGKHQ010000007">
    <property type="protein sequence ID" value="KAG7512570.1"/>
    <property type="molecule type" value="Genomic_DNA"/>
</dbReference>
<dbReference type="Proteomes" id="UP000693946">
    <property type="component" value="Linkage Group LG15"/>
</dbReference>
<reference evidence="1 2" key="1">
    <citation type="journal article" date="2021" name="Sci. Rep.">
        <title>Chromosome anchoring in Senegalese sole (Solea senegalensis) reveals sex-associated markers and genome rearrangements in flatfish.</title>
        <authorList>
            <person name="Guerrero-Cozar I."/>
            <person name="Gomez-Garrido J."/>
            <person name="Berbel C."/>
            <person name="Martinez-Blanch J.F."/>
            <person name="Alioto T."/>
            <person name="Claros M.G."/>
            <person name="Gagnaire P.A."/>
            <person name="Manchado M."/>
        </authorList>
    </citation>
    <scope>NUCLEOTIDE SEQUENCE [LARGE SCALE GENOMIC DNA]</scope>
    <source>
        <strain evidence="1">Sse05_10M</strain>
    </source>
</reference>
<sequence length="69" mass="7843">MDGPGDPESTSPLLFACFRFLKAAKLRLTPSLLDMSKINIKLAAFLKEFWRGGCRREQREPELEKASET</sequence>
<accession>A0AAV6S6T9</accession>
<evidence type="ECO:0000313" key="2">
    <source>
        <dbReference type="Proteomes" id="UP000693946"/>
    </source>
</evidence>
<dbReference type="AlphaFoldDB" id="A0AAV6S6T9"/>
<protein>
    <submittedName>
        <fullName evidence="1">Uncharacterized protein</fullName>
    </submittedName>
</protein>
<gene>
    <name evidence="1" type="ORF">JOB18_033206</name>
</gene>
<name>A0AAV6S6T9_SOLSE</name>
<proteinExistence type="predicted"/>